<dbReference type="SMART" id="SM00256">
    <property type="entry name" value="FBOX"/>
    <property type="match status" value="1"/>
</dbReference>
<gene>
    <name evidence="2" type="ORF">K466DRAFT_370675</name>
</gene>
<proteinExistence type="predicted"/>
<dbReference type="EMBL" id="ML211039">
    <property type="protein sequence ID" value="TFK90672.1"/>
    <property type="molecule type" value="Genomic_DNA"/>
</dbReference>
<dbReference type="SUPFAM" id="SSF81383">
    <property type="entry name" value="F-box domain"/>
    <property type="match status" value="1"/>
</dbReference>
<evidence type="ECO:0000259" key="1">
    <source>
        <dbReference type="PROSITE" id="PS50181"/>
    </source>
</evidence>
<keyword evidence="3" id="KW-1185">Reference proteome</keyword>
<feature type="domain" description="F-box" evidence="1">
    <location>
        <begin position="31"/>
        <end position="80"/>
    </location>
</feature>
<dbReference type="AlphaFoldDB" id="A0A5C3PMX5"/>
<dbReference type="Proteomes" id="UP000308197">
    <property type="component" value="Unassembled WGS sequence"/>
</dbReference>
<dbReference type="InterPro" id="IPR036047">
    <property type="entry name" value="F-box-like_dom_sf"/>
</dbReference>
<protein>
    <recommendedName>
        <fullName evidence="1">F-box domain-containing protein</fullName>
    </recommendedName>
</protein>
<sequence length="546" mass="62017">MRSKQWLGVAKALRTGRGLGHAIFHWAPRTSGTFCSLPEDVLVCILSFCDLRDLMCCMLVCRLLRDVVRTDGCLLQYKTLLAANGMVDGPLDHLGKLQMLQQYVALSGSGTYVNTHSRYCSPIDARNNDWTVSLSFSSCNSYIITKRQEAVTEVYAPPEFPGRRSMRHWTIPLDTFPGETNRAVAVDPAQDLLLVFQRETFSEWDVAVNIRSLHDAFVPHPNAALPILHTAPSLLMLSHLSAIQIHRHHVAWMQLSRDTGLDSQIEIWDWQAGRMIWRHQFGVEVSFALLDAAHIVVTSNNWKDLRVFRFDPPSDPSVDVLRLNLPLEHISHRIQESSIPHPPPNAPFWPDPELRMIVVVYVEAQTSKRAVLLIPYATFRKFLYSRPLLQVLTTLQRRVNWKDWERDALRLSLSVPTDAWNVYQYHSFGSRFSLLMSNWSKFPRSSTIVTFDLNPWAEKYARSAHSAADMPHLKGCLGSGWKRMFHHSEHEGSSSIPYAIHHSFREDHEGGEGGGFTVVSTDPFGHTEVFNRLPGQKGVGFVSYTA</sequence>
<evidence type="ECO:0000313" key="2">
    <source>
        <dbReference type="EMBL" id="TFK90672.1"/>
    </source>
</evidence>
<dbReference type="Pfam" id="PF12937">
    <property type="entry name" value="F-box-like"/>
    <property type="match status" value="1"/>
</dbReference>
<accession>A0A5C3PMX5</accession>
<dbReference type="CDD" id="cd09917">
    <property type="entry name" value="F-box_SF"/>
    <property type="match status" value="1"/>
</dbReference>
<dbReference type="InterPro" id="IPR001810">
    <property type="entry name" value="F-box_dom"/>
</dbReference>
<reference evidence="2 3" key="1">
    <citation type="journal article" date="2019" name="Nat. Ecol. Evol.">
        <title>Megaphylogeny resolves global patterns of mushroom evolution.</title>
        <authorList>
            <person name="Varga T."/>
            <person name="Krizsan K."/>
            <person name="Foldi C."/>
            <person name="Dima B."/>
            <person name="Sanchez-Garcia M."/>
            <person name="Sanchez-Ramirez S."/>
            <person name="Szollosi G.J."/>
            <person name="Szarkandi J.G."/>
            <person name="Papp V."/>
            <person name="Albert L."/>
            <person name="Andreopoulos W."/>
            <person name="Angelini C."/>
            <person name="Antonin V."/>
            <person name="Barry K.W."/>
            <person name="Bougher N.L."/>
            <person name="Buchanan P."/>
            <person name="Buyck B."/>
            <person name="Bense V."/>
            <person name="Catcheside P."/>
            <person name="Chovatia M."/>
            <person name="Cooper J."/>
            <person name="Damon W."/>
            <person name="Desjardin D."/>
            <person name="Finy P."/>
            <person name="Geml J."/>
            <person name="Haridas S."/>
            <person name="Hughes K."/>
            <person name="Justo A."/>
            <person name="Karasinski D."/>
            <person name="Kautmanova I."/>
            <person name="Kiss B."/>
            <person name="Kocsube S."/>
            <person name="Kotiranta H."/>
            <person name="LaButti K.M."/>
            <person name="Lechner B.E."/>
            <person name="Liimatainen K."/>
            <person name="Lipzen A."/>
            <person name="Lukacs Z."/>
            <person name="Mihaltcheva S."/>
            <person name="Morgado L.N."/>
            <person name="Niskanen T."/>
            <person name="Noordeloos M.E."/>
            <person name="Ohm R.A."/>
            <person name="Ortiz-Santana B."/>
            <person name="Ovrebo C."/>
            <person name="Racz N."/>
            <person name="Riley R."/>
            <person name="Savchenko A."/>
            <person name="Shiryaev A."/>
            <person name="Soop K."/>
            <person name="Spirin V."/>
            <person name="Szebenyi C."/>
            <person name="Tomsovsky M."/>
            <person name="Tulloss R.E."/>
            <person name="Uehling J."/>
            <person name="Grigoriev I.V."/>
            <person name="Vagvolgyi C."/>
            <person name="Papp T."/>
            <person name="Martin F.M."/>
            <person name="Miettinen O."/>
            <person name="Hibbett D.S."/>
            <person name="Nagy L.G."/>
        </authorList>
    </citation>
    <scope>NUCLEOTIDE SEQUENCE [LARGE SCALE GENOMIC DNA]</scope>
    <source>
        <strain evidence="2 3">HHB13444</strain>
    </source>
</reference>
<evidence type="ECO:0000313" key="3">
    <source>
        <dbReference type="Proteomes" id="UP000308197"/>
    </source>
</evidence>
<dbReference type="Gene3D" id="1.20.1280.50">
    <property type="match status" value="1"/>
</dbReference>
<dbReference type="InParanoid" id="A0A5C3PMX5"/>
<name>A0A5C3PMX5_9APHY</name>
<organism evidence="2 3">
    <name type="scientific">Polyporus arcularius HHB13444</name>
    <dbReference type="NCBI Taxonomy" id="1314778"/>
    <lineage>
        <taxon>Eukaryota</taxon>
        <taxon>Fungi</taxon>
        <taxon>Dikarya</taxon>
        <taxon>Basidiomycota</taxon>
        <taxon>Agaricomycotina</taxon>
        <taxon>Agaricomycetes</taxon>
        <taxon>Polyporales</taxon>
        <taxon>Polyporaceae</taxon>
        <taxon>Polyporus</taxon>
    </lineage>
</organism>
<dbReference type="PROSITE" id="PS50181">
    <property type="entry name" value="FBOX"/>
    <property type="match status" value="1"/>
</dbReference>